<organism evidence="4 5">
    <name type="scientific">Methylorubrum populi</name>
    <dbReference type="NCBI Taxonomy" id="223967"/>
    <lineage>
        <taxon>Bacteria</taxon>
        <taxon>Pseudomonadati</taxon>
        <taxon>Pseudomonadota</taxon>
        <taxon>Alphaproteobacteria</taxon>
        <taxon>Hyphomicrobiales</taxon>
        <taxon>Methylobacteriaceae</taxon>
        <taxon>Methylorubrum</taxon>
    </lineage>
</organism>
<dbReference type="InterPro" id="IPR000792">
    <property type="entry name" value="Tscrpt_reg_LuxR_C"/>
</dbReference>
<name>A0A514KTP8_9HYPH</name>
<evidence type="ECO:0000256" key="2">
    <source>
        <dbReference type="ARBA" id="ARBA00023125"/>
    </source>
</evidence>
<evidence type="ECO:0000256" key="1">
    <source>
        <dbReference type="ARBA" id="ARBA00023015"/>
    </source>
</evidence>
<dbReference type="SMART" id="SM00421">
    <property type="entry name" value="HTH_LUXR"/>
    <property type="match status" value="1"/>
</dbReference>
<dbReference type="PROSITE" id="PS50043">
    <property type="entry name" value="HTH_LUXR_2"/>
    <property type="match status" value="1"/>
</dbReference>
<dbReference type="GO" id="GO:0003677">
    <property type="term" value="F:DNA binding"/>
    <property type="evidence" value="ECO:0007669"/>
    <property type="project" value="UniProtKB-KW"/>
</dbReference>
<dbReference type="InterPro" id="IPR016032">
    <property type="entry name" value="Sig_transdc_resp-reg_C-effctor"/>
</dbReference>
<proteinExistence type="predicted"/>
<dbReference type="InterPro" id="IPR001789">
    <property type="entry name" value="Sig_transdc_resp-reg_receiver"/>
</dbReference>
<dbReference type="EMBL" id="WEKV01000008">
    <property type="protein sequence ID" value="KAB7786344.1"/>
    <property type="molecule type" value="Genomic_DNA"/>
</dbReference>
<protein>
    <submittedName>
        <fullName evidence="4">Nitrate/nitrite response regulator protein</fullName>
    </submittedName>
</protein>
<evidence type="ECO:0000256" key="3">
    <source>
        <dbReference type="ARBA" id="ARBA00023163"/>
    </source>
</evidence>
<accession>A0A514KTP8</accession>
<gene>
    <name evidence="4" type="ORF">F8B43_1745</name>
</gene>
<dbReference type="PANTHER" id="PTHR44688">
    <property type="entry name" value="DNA-BINDING TRANSCRIPTIONAL ACTIVATOR DEVR_DOSR"/>
    <property type="match status" value="1"/>
</dbReference>
<comment type="caution">
    <text evidence="4">The sequence shown here is derived from an EMBL/GenBank/DDBJ whole genome shotgun (WGS) entry which is preliminary data.</text>
</comment>
<keyword evidence="3" id="KW-0804">Transcription</keyword>
<reference evidence="4 5" key="1">
    <citation type="submission" date="2019-10" db="EMBL/GenBank/DDBJ databases">
        <title>Draft Genome Sequence of the Caffeine Degrading Methylotroph Methylorubrum populi PINKEL.</title>
        <authorList>
            <person name="Dawson S.C."/>
            <person name="Zhang X."/>
            <person name="Wright M.E."/>
            <person name="Sharma G."/>
            <person name="Langner J.T."/>
            <person name="Ditty J.L."/>
            <person name="Subuyuj G.A."/>
        </authorList>
    </citation>
    <scope>NUCLEOTIDE SEQUENCE [LARGE SCALE GENOMIC DNA]</scope>
    <source>
        <strain evidence="4 5">Pinkel</strain>
    </source>
</reference>
<dbReference type="Proteomes" id="UP000469949">
    <property type="component" value="Unassembled WGS sequence"/>
</dbReference>
<dbReference type="Pfam" id="PF00196">
    <property type="entry name" value="GerE"/>
    <property type="match status" value="1"/>
</dbReference>
<dbReference type="PROSITE" id="PS50110">
    <property type="entry name" value="RESPONSE_REGULATORY"/>
    <property type="match status" value="1"/>
</dbReference>
<dbReference type="InterPro" id="IPR011006">
    <property type="entry name" value="CheY-like_superfamily"/>
</dbReference>
<dbReference type="RefSeq" id="WP_141953840.1">
    <property type="nucleotide sequence ID" value="NZ_CP039546.1"/>
</dbReference>
<dbReference type="GO" id="GO:0006355">
    <property type="term" value="P:regulation of DNA-templated transcription"/>
    <property type="evidence" value="ECO:0007669"/>
    <property type="project" value="InterPro"/>
</dbReference>
<evidence type="ECO:0000313" key="4">
    <source>
        <dbReference type="EMBL" id="KAB7786344.1"/>
    </source>
</evidence>
<keyword evidence="2" id="KW-0238">DNA-binding</keyword>
<dbReference type="CDD" id="cd06170">
    <property type="entry name" value="LuxR_C_like"/>
    <property type="match status" value="1"/>
</dbReference>
<dbReference type="PANTHER" id="PTHR44688:SF16">
    <property type="entry name" value="DNA-BINDING TRANSCRIPTIONAL ACTIVATOR DEVR_DOSR"/>
    <property type="match status" value="1"/>
</dbReference>
<dbReference type="PRINTS" id="PR00038">
    <property type="entry name" value="HTHLUXR"/>
</dbReference>
<dbReference type="SUPFAM" id="SSF46894">
    <property type="entry name" value="C-terminal effector domain of the bipartite response regulators"/>
    <property type="match status" value="1"/>
</dbReference>
<dbReference type="Gene3D" id="3.40.50.2300">
    <property type="match status" value="1"/>
</dbReference>
<dbReference type="PROSITE" id="PS00622">
    <property type="entry name" value="HTH_LUXR_1"/>
    <property type="match status" value="1"/>
</dbReference>
<dbReference type="AlphaFoldDB" id="A0A514KTP8"/>
<dbReference type="SUPFAM" id="SSF52172">
    <property type="entry name" value="CheY-like"/>
    <property type="match status" value="1"/>
</dbReference>
<dbReference type="GO" id="GO:0000160">
    <property type="term" value="P:phosphorelay signal transduction system"/>
    <property type="evidence" value="ECO:0007669"/>
    <property type="project" value="InterPro"/>
</dbReference>
<evidence type="ECO:0000313" key="5">
    <source>
        <dbReference type="Proteomes" id="UP000469949"/>
    </source>
</evidence>
<sequence>MEHIDTLIVSDNRMVRESLVALLSGTRFTVRQVAASPALHLSGLESGLAAARLALVVIDEEAAGMIGQVAEALPEVRIVALALRDTEGLMLRSLQLGASAYLTEDVSPADLLKTLEVVIADCAVLPMSFLGRLCLAAEPVRAPGPVAALTGLQRADGTSLSSLSSREVNILEGLALGESNKVIARNLDIAEATVKVHVKAILRKVRVKNRTQAAVWAMNKGIVSNGSVPTERFGGLVPPLPLVGGRDSFSSGALSSGALAAVA</sequence>
<keyword evidence="1" id="KW-0805">Transcription regulation</keyword>